<feature type="region of interest" description="Disordered" evidence="1">
    <location>
        <begin position="1"/>
        <end position="54"/>
    </location>
</feature>
<organism evidence="2 3">
    <name type="scientific">Cudoniella acicularis</name>
    <dbReference type="NCBI Taxonomy" id="354080"/>
    <lineage>
        <taxon>Eukaryota</taxon>
        <taxon>Fungi</taxon>
        <taxon>Dikarya</taxon>
        <taxon>Ascomycota</taxon>
        <taxon>Pezizomycotina</taxon>
        <taxon>Leotiomycetes</taxon>
        <taxon>Helotiales</taxon>
        <taxon>Tricladiaceae</taxon>
        <taxon>Cudoniella</taxon>
    </lineage>
</organism>
<name>A0A8H4RJJ6_9HELO</name>
<protein>
    <submittedName>
        <fullName evidence="2">Uncharacterized protein</fullName>
    </submittedName>
</protein>
<evidence type="ECO:0000313" key="2">
    <source>
        <dbReference type="EMBL" id="KAF4630803.1"/>
    </source>
</evidence>
<dbReference type="AlphaFoldDB" id="A0A8H4RJJ6"/>
<dbReference type="EMBL" id="JAAMPI010000510">
    <property type="protein sequence ID" value="KAF4630803.1"/>
    <property type="molecule type" value="Genomic_DNA"/>
</dbReference>
<dbReference type="Proteomes" id="UP000566819">
    <property type="component" value="Unassembled WGS sequence"/>
</dbReference>
<evidence type="ECO:0000313" key="3">
    <source>
        <dbReference type="Proteomes" id="UP000566819"/>
    </source>
</evidence>
<gene>
    <name evidence="2" type="ORF">G7Y89_g7330</name>
</gene>
<evidence type="ECO:0000256" key="1">
    <source>
        <dbReference type="SAM" id="MobiDB-lite"/>
    </source>
</evidence>
<comment type="caution">
    <text evidence="2">The sequence shown here is derived from an EMBL/GenBank/DDBJ whole genome shotgun (WGS) entry which is preliminary data.</text>
</comment>
<accession>A0A8H4RJJ6</accession>
<feature type="compositionally biased region" description="Polar residues" evidence="1">
    <location>
        <begin position="13"/>
        <end position="28"/>
    </location>
</feature>
<keyword evidence="3" id="KW-1185">Reference proteome</keyword>
<reference evidence="2 3" key="1">
    <citation type="submission" date="2020-03" db="EMBL/GenBank/DDBJ databases">
        <title>Draft Genome Sequence of Cudoniella acicularis.</title>
        <authorList>
            <person name="Buettner E."/>
            <person name="Kellner H."/>
        </authorList>
    </citation>
    <scope>NUCLEOTIDE SEQUENCE [LARGE SCALE GENOMIC DNA]</scope>
    <source>
        <strain evidence="2 3">DSM 108380</strain>
    </source>
</reference>
<proteinExistence type="predicted"/>
<sequence length="115" mass="13132">MVSLKQIGFFSPDQASTSITQRQPQQTDLRQKRSAPSKENKRATNNSTDNVVSGRLKSDSKLNLLYKIGTKCFLQPDLDDKRSLRRLAHMSGYATRWLIDHLETVQGPFKSFTLF</sequence>